<protein>
    <recommendedName>
        <fullName evidence="6">GDT1 family protein</fullName>
    </recommendedName>
</protein>
<reference evidence="8 9" key="1">
    <citation type="submission" date="2023-03" db="EMBL/GenBank/DDBJ databases">
        <title>High-quality genome of Scylla paramamosain provides insights in environmental adaptation.</title>
        <authorList>
            <person name="Zhang L."/>
        </authorList>
    </citation>
    <scope>NUCLEOTIDE SEQUENCE [LARGE SCALE GENOMIC DNA]</scope>
    <source>
        <strain evidence="8">LZ_2023a</strain>
        <tissue evidence="8">Muscle</tissue>
    </source>
</reference>
<dbReference type="GO" id="GO:0032468">
    <property type="term" value="P:Golgi calcium ion homeostasis"/>
    <property type="evidence" value="ECO:0007669"/>
    <property type="project" value="TreeGrafter"/>
</dbReference>
<keyword evidence="9" id="KW-1185">Reference proteome</keyword>
<keyword evidence="6" id="KW-0732">Signal</keyword>
<evidence type="ECO:0000256" key="2">
    <source>
        <dbReference type="ARBA" id="ARBA00009190"/>
    </source>
</evidence>
<dbReference type="Pfam" id="PF01169">
    <property type="entry name" value="GDT1"/>
    <property type="match status" value="1"/>
</dbReference>
<dbReference type="EMBL" id="JARAKH010000162">
    <property type="protein sequence ID" value="KAK8374969.1"/>
    <property type="molecule type" value="Genomic_DNA"/>
</dbReference>
<dbReference type="PROSITE" id="PS01214">
    <property type="entry name" value="UPF0016"/>
    <property type="match status" value="1"/>
</dbReference>
<comment type="caution">
    <text evidence="6">Lacks conserved residue(s) required for the propagation of feature annotation.</text>
</comment>
<evidence type="ECO:0000256" key="5">
    <source>
        <dbReference type="ARBA" id="ARBA00023136"/>
    </source>
</evidence>
<comment type="similarity">
    <text evidence="2 6">Belongs to the GDT1 family.</text>
</comment>
<dbReference type="GO" id="GO:0005384">
    <property type="term" value="F:manganese ion transmembrane transporter activity"/>
    <property type="evidence" value="ECO:0007669"/>
    <property type="project" value="TreeGrafter"/>
</dbReference>
<dbReference type="InterPro" id="IPR049555">
    <property type="entry name" value="GDT1-like_CS"/>
</dbReference>
<dbReference type="EMBL" id="JARAKH010000162">
    <property type="protein sequence ID" value="KAK8374968.1"/>
    <property type="molecule type" value="Genomic_DNA"/>
</dbReference>
<evidence type="ECO:0000256" key="1">
    <source>
        <dbReference type="ARBA" id="ARBA00004141"/>
    </source>
</evidence>
<organism evidence="8 9">
    <name type="scientific">Scylla paramamosain</name>
    <name type="common">Mud crab</name>
    <dbReference type="NCBI Taxonomy" id="85552"/>
    <lineage>
        <taxon>Eukaryota</taxon>
        <taxon>Metazoa</taxon>
        <taxon>Ecdysozoa</taxon>
        <taxon>Arthropoda</taxon>
        <taxon>Crustacea</taxon>
        <taxon>Multicrustacea</taxon>
        <taxon>Malacostraca</taxon>
        <taxon>Eumalacostraca</taxon>
        <taxon>Eucarida</taxon>
        <taxon>Decapoda</taxon>
        <taxon>Pleocyemata</taxon>
        <taxon>Brachyura</taxon>
        <taxon>Eubrachyura</taxon>
        <taxon>Portunoidea</taxon>
        <taxon>Portunidae</taxon>
        <taxon>Portuninae</taxon>
        <taxon>Scylla</taxon>
    </lineage>
</organism>
<sequence length="201" mass="22380">MMPQVVRALALLVILAGVAWCEFHPIDVEPMMKKEQADFEDDTGLGILAPVGSGDQAPNSSNNKDNDKKDGEMNFMNAFVAALSMIIVTELGDKTFFIAAIMAMNHARLTVFGGAMLALTIMHIVSSFFGYVITWIPRVYTFYASSALFAIFGLKMLREGWKMKPDEGQEEMEEVQMDLRRRDEELLAQVEGEGGKEEEEA</sequence>
<feature type="non-terminal residue" evidence="8">
    <location>
        <position position="201"/>
    </location>
</feature>
<accession>A0AAW0SHY2</accession>
<evidence type="ECO:0000256" key="7">
    <source>
        <dbReference type="SAM" id="MobiDB-lite"/>
    </source>
</evidence>
<feature type="region of interest" description="Disordered" evidence="7">
    <location>
        <begin position="50"/>
        <end position="69"/>
    </location>
</feature>
<dbReference type="AlphaFoldDB" id="A0AAW0SHY2"/>
<feature type="transmembrane region" description="Helical" evidence="6">
    <location>
        <begin position="75"/>
        <end position="97"/>
    </location>
</feature>
<feature type="signal peptide" evidence="6">
    <location>
        <begin position="1"/>
        <end position="21"/>
    </location>
</feature>
<feature type="transmembrane region" description="Helical" evidence="6">
    <location>
        <begin position="109"/>
        <end position="133"/>
    </location>
</feature>
<keyword evidence="3 6" id="KW-0812">Transmembrane</keyword>
<dbReference type="GO" id="GO:0016020">
    <property type="term" value="C:membrane"/>
    <property type="evidence" value="ECO:0007669"/>
    <property type="project" value="UniProtKB-SubCell"/>
</dbReference>
<keyword evidence="4 6" id="KW-1133">Transmembrane helix</keyword>
<dbReference type="GO" id="GO:0032472">
    <property type="term" value="P:Golgi calcium ion transport"/>
    <property type="evidence" value="ECO:0007669"/>
    <property type="project" value="TreeGrafter"/>
</dbReference>
<dbReference type="GO" id="GO:0015085">
    <property type="term" value="F:calcium ion transmembrane transporter activity"/>
    <property type="evidence" value="ECO:0007669"/>
    <property type="project" value="TreeGrafter"/>
</dbReference>
<evidence type="ECO:0000256" key="6">
    <source>
        <dbReference type="RuleBase" id="RU365102"/>
    </source>
</evidence>
<dbReference type="PANTHER" id="PTHR12608">
    <property type="entry name" value="TRANSMEMBRANE PROTEIN HTP-1 RELATED"/>
    <property type="match status" value="1"/>
</dbReference>
<dbReference type="InterPro" id="IPR001727">
    <property type="entry name" value="GDT1-like"/>
</dbReference>
<feature type="chain" id="PRO_5044523138" description="GDT1 family protein" evidence="6">
    <location>
        <begin position="22"/>
        <end position="201"/>
    </location>
</feature>
<evidence type="ECO:0000256" key="4">
    <source>
        <dbReference type="ARBA" id="ARBA00022989"/>
    </source>
</evidence>
<evidence type="ECO:0000313" key="8">
    <source>
        <dbReference type="EMBL" id="KAK8374968.1"/>
    </source>
</evidence>
<comment type="caution">
    <text evidence="8">The sequence shown here is derived from an EMBL/GenBank/DDBJ whole genome shotgun (WGS) entry which is preliminary data.</text>
</comment>
<dbReference type="EMBL" id="JARAKH010000162">
    <property type="protein sequence ID" value="KAK8374970.1"/>
    <property type="molecule type" value="Genomic_DNA"/>
</dbReference>
<comment type="subcellular location">
    <subcellularLocation>
        <location evidence="1 6">Membrane</location>
        <topology evidence="1 6">Multi-pass membrane protein</topology>
    </subcellularLocation>
</comment>
<proteinExistence type="inferred from homology"/>
<dbReference type="PANTHER" id="PTHR12608:SF1">
    <property type="entry name" value="TRANSMEMBRANE PROTEIN 165"/>
    <property type="match status" value="1"/>
</dbReference>
<evidence type="ECO:0000256" key="3">
    <source>
        <dbReference type="ARBA" id="ARBA00022692"/>
    </source>
</evidence>
<dbReference type="Proteomes" id="UP001487740">
    <property type="component" value="Unassembled WGS sequence"/>
</dbReference>
<name>A0AAW0SHY2_SCYPA</name>
<dbReference type="GO" id="GO:0005794">
    <property type="term" value="C:Golgi apparatus"/>
    <property type="evidence" value="ECO:0007669"/>
    <property type="project" value="TreeGrafter"/>
</dbReference>
<evidence type="ECO:0000313" key="9">
    <source>
        <dbReference type="Proteomes" id="UP001487740"/>
    </source>
</evidence>
<feature type="transmembrane region" description="Helical" evidence="6">
    <location>
        <begin position="139"/>
        <end position="157"/>
    </location>
</feature>
<keyword evidence="5 6" id="KW-0472">Membrane</keyword>
<gene>
    <name evidence="8" type="ORF">O3P69_011315</name>
</gene>